<comment type="caution">
    <text evidence="1">The sequence shown here is derived from an EMBL/GenBank/DDBJ whole genome shotgun (WGS) entry which is preliminary data.</text>
</comment>
<dbReference type="Proteomes" id="UP000078348">
    <property type="component" value="Unassembled WGS sequence"/>
</dbReference>
<protein>
    <submittedName>
        <fullName evidence="1">Uncharacterized protein</fullName>
    </submittedName>
</protein>
<dbReference type="SUPFAM" id="SSF52058">
    <property type="entry name" value="L domain-like"/>
    <property type="match status" value="1"/>
</dbReference>
<keyword evidence="2" id="KW-1185">Reference proteome</keyword>
<reference evidence="1 2" key="1">
    <citation type="submission" date="2016-05" db="EMBL/GenBank/DDBJ databases">
        <title>Nuclear genome of Blastocystis sp. subtype 1 NandII.</title>
        <authorList>
            <person name="Gentekaki E."/>
            <person name="Curtis B."/>
            <person name="Stairs C."/>
            <person name="Eme L."/>
            <person name="Herman E."/>
            <person name="Klimes V."/>
            <person name="Arias M.C."/>
            <person name="Elias M."/>
            <person name="Hilliou F."/>
            <person name="Klute M."/>
            <person name="Malik S.-B."/>
            <person name="Pightling A."/>
            <person name="Rachubinski R."/>
            <person name="Salas D."/>
            <person name="Schlacht A."/>
            <person name="Suga H."/>
            <person name="Archibald J."/>
            <person name="Ball S.G."/>
            <person name="Clark G."/>
            <person name="Dacks J."/>
            <person name="Van Der Giezen M."/>
            <person name="Tsaousis A."/>
            <person name="Roger A."/>
        </authorList>
    </citation>
    <scope>NUCLEOTIDE SEQUENCE [LARGE SCALE GENOMIC DNA]</scope>
    <source>
        <strain evidence="2">ATCC 50177 / NandII</strain>
    </source>
</reference>
<organism evidence="1 2">
    <name type="scientific">Blastocystis sp. subtype 1 (strain ATCC 50177 / NandII)</name>
    <dbReference type="NCBI Taxonomy" id="478820"/>
    <lineage>
        <taxon>Eukaryota</taxon>
        <taxon>Sar</taxon>
        <taxon>Stramenopiles</taxon>
        <taxon>Bigyra</taxon>
        <taxon>Opalozoa</taxon>
        <taxon>Opalinata</taxon>
        <taxon>Blastocystidae</taxon>
        <taxon>Blastocystis</taxon>
    </lineage>
</organism>
<dbReference type="Gene3D" id="3.80.10.10">
    <property type="entry name" value="Ribonuclease Inhibitor"/>
    <property type="match status" value="1"/>
</dbReference>
<dbReference type="AlphaFoldDB" id="A0A196SI71"/>
<name>A0A196SI71_BLAHN</name>
<dbReference type="InterPro" id="IPR032675">
    <property type="entry name" value="LRR_dom_sf"/>
</dbReference>
<evidence type="ECO:0000313" key="2">
    <source>
        <dbReference type="Proteomes" id="UP000078348"/>
    </source>
</evidence>
<proteinExistence type="predicted"/>
<gene>
    <name evidence="1" type="ORF">AV274_1574</name>
</gene>
<dbReference type="STRING" id="478820.A0A196SI71"/>
<evidence type="ECO:0000313" key="1">
    <source>
        <dbReference type="EMBL" id="OAO16733.1"/>
    </source>
</evidence>
<sequence>MDHDGFIEKESKRIKLIEETIQNVQSYEALLDPTITEQYCFTDEWGATGDCVMMDKRNNVFNCRYTRGVLDGEMIVARYDELIGVFTMKNGRITNERPLSELKRNRMLDLDANNEICWEGDVLEDKPFGWGEAFDAKNRLLYVGFRIGDQNVCYGTTYYPDTGTIAYLGNWCRGKRWGFGHCYDSSGTLREEGIWMNDALVKSTCVRIDDSSLRLCGLHSVIASLAIGDGCCERSAELCLRHYQHLQSLSIGRGSFAQAHTLVLQYLPALESVVVGEDTFACLENCVFERLPRFSTLRLGRGALRGNGTVSQQQSSVPPFNYKNTLLLCDLPVLRSLEGAGMNFVFFGMVVFERVPAVQTVRLGDDAFQYVFRFQAVEASRLQECVLVRAQFLYLFVKDSLALPALQASLAAGVECVCVADFSGNAPELRALDLSGLEHLQTFATGLWCFHAVRALTARGLPRLRELRLGRNNCVERAAPKEASGLWVEACPALEAVTMGAGSAGWFQECVLAQLPELKCVAVGDGCFAKVHSAVLSDLPELKRVTLGEYALNGDALNAGKKGVLMNSLSLWNLPSLVQLACGEGEVLFYIGRLHVRNVPVLREIHSFFALQGVHTSEIENAPAFQQFIREKDRTNKRRGE</sequence>
<accession>A0A196SI71</accession>
<dbReference type="EMBL" id="LXWW01000065">
    <property type="protein sequence ID" value="OAO16733.1"/>
    <property type="molecule type" value="Genomic_DNA"/>
</dbReference>
<dbReference type="SUPFAM" id="SSF82185">
    <property type="entry name" value="Histone H3 K4-specific methyltransferase SET7/9 N-terminal domain"/>
    <property type="match status" value="1"/>
</dbReference>